<evidence type="ECO:0000313" key="5">
    <source>
        <dbReference type="EMBL" id="MBC8584717.1"/>
    </source>
</evidence>
<evidence type="ECO:0000259" key="4">
    <source>
        <dbReference type="Pfam" id="PF00456"/>
    </source>
</evidence>
<proteinExistence type="inferred from homology"/>
<sequence length="275" mass="30751">MNVKELQKKAVEVRKGALDIIYRAGAGHIGGTLSSADVITALFYEIMRYDPKNPALADRDRFILSKGHCIEGYLYALADCGFFPKEELKTFCQFGTRLIGHPNRDVPGIEMNTGALGHGLSCGCGMAKAGKLDHKDYRVFVLMGDGEINEGSVWEAAMFAASHKLDNLYAILDRNRLQISGCTEDVLRLEPLKKKWQDFGFYVREVDGNNMQELLDAFAELDKVTGQPKLLFMNTVKGKGISFMENNPPWHHAIPNQEQYEKATAELAFQAKELK</sequence>
<dbReference type="Pfam" id="PF00456">
    <property type="entry name" value="Transketolase_N"/>
    <property type="match status" value="1"/>
</dbReference>
<dbReference type="RefSeq" id="WP_262394538.1">
    <property type="nucleotide sequence ID" value="NZ_JACRTD010000002.1"/>
</dbReference>
<evidence type="ECO:0000313" key="6">
    <source>
        <dbReference type="Proteomes" id="UP000623678"/>
    </source>
</evidence>
<dbReference type="PANTHER" id="PTHR47514:SF1">
    <property type="entry name" value="TRANSKETOLASE N-TERMINAL SECTION-RELATED"/>
    <property type="match status" value="1"/>
</dbReference>
<dbReference type="InterPro" id="IPR029061">
    <property type="entry name" value="THDP-binding"/>
</dbReference>
<organism evidence="5 6">
    <name type="scientific">Youxingia wuxianensis</name>
    <dbReference type="NCBI Taxonomy" id="2763678"/>
    <lineage>
        <taxon>Bacteria</taxon>
        <taxon>Bacillati</taxon>
        <taxon>Bacillota</taxon>
        <taxon>Clostridia</taxon>
        <taxon>Eubacteriales</taxon>
        <taxon>Oscillospiraceae</taxon>
        <taxon>Youxingia</taxon>
    </lineage>
</organism>
<evidence type="ECO:0000256" key="1">
    <source>
        <dbReference type="ARBA" id="ARBA00001964"/>
    </source>
</evidence>
<feature type="domain" description="Transketolase N-terminal" evidence="4">
    <location>
        <begin position="11"/>
        <end position="270"/>
    </location>
</feature>
<accession>A0A926ENX5</accession>
<name>A0A926ENX5_9FIRM</name>
<protein>
    <submittedName>
        <fullName evidence="5">Transketolase</fullName>
    </submittedName>
</protein>
<dbReference type="EMBL" id="JACRTD010000002">
    <property type="protein sequence ID" value="MBC8584717.1"/>
    <property type="molecule type" value="Genomic_DNA"/>
</dbReference>
<dbReference type="InterPro" id="IPR005474">
    <property type="entry name" value="Transketolase_N"/>
</dbReference>
<evidence type="ECO:0000256" key="2">
    <source>
        <dbReference type="ARBA" id="ARBA00007131"/>
    </source>
</evidence>
<dbReference type="AlphaFoldDB" id="A0A926ENX5"/>
<keyword evidence="3" id="KW-0786">Thiamine pyrophosphate</keyword>
<dbReference type="Proteomes" id="UP000623678">
    <property type="component" value="Unassembled WGS sequence"/>
</dbReference>
<evidence type="ECO:0000256" key="3">
    <source>
        <dbReference type="ARBA" id="ARBA00023052"/>
    </source>
</evidence>
<dbReference type="CDD" id="cd02012">
    <property type="entry name" value="TPP_TK"/>
    <property type="match status" value="1"/>
</dbReference>
<dbReference type="Gene3D" id="3.40.50.970">
    <property type="match status" value="1"/>
</dbReference>
<keyword evidence="6" id="KW-1185">Reference proteome</keyword>
<comment type="caution">
    <text evidence="5">The sequence shown here is derived from an EMBL/GenBank/DDBJ whole genome shotgun (WGS) entry which is preliminary data.</text>
</comment>
<comment type="similarity">
    <text evidence="2">Belongs to the transketolase family.</text>
</comment>
<dbReference type="PANTHER" id="PTHR47514">
    <property type="entry name" value="TRANSKETOLASE N-TERMINAL SECTION-RELATED"/>
    <property type="match status" value="1"/>
</dbReference>
<reference evidence="5" key="1">
    <citation type="submission" date="2020-08" db="EMBL/GenBank/DDBJ databases">
        <title>Genome public.</title>
        <authorList>
            <person name="Liu C."/>
            <person name="Sun Q."/>
        </authorList>
    </citation>
    <scope>NUCLEOTIDE SEQUENCE</scope>
    <source>
        <strain evidence="5">NSJ-64</strain>
    </source>
</reference>
<dbReference type="SUPFAM" id="SSF52518">
    <property type="entry name" value="Thiamin diphosphate-binding fold (THDP-binding)"/>
    <property type="match status" value="1"/>
</dbReference>
<gene>
    <name evidence="5" type="ORF">H8705_03895</name>
</gene>
<comment type="cofactor">
    <cofactor evidence="1">
        <name>thiamine diphosphate</name>
        <dbReference type="ChEBI" id="CHEBI:58937"/>
    </cofactor>
</comment>